<reference evidence="3 4" key="1">
    <citation type="journal article" date="2019" name="Phytopathology">
        <title>A Novel Group of Rhizobium tumorigenes-Like Agrobacteria Associated with Crown Gall Disease of Rhododendron and Blueberry.</title>
        <authorList>
            <person name="Kuzmanovic N."/>
            <person name="Behrens P."/>
            <person name="Idczak E."/>
            <person name="Wagner S."/>
            <person name="Gotz M."/>
            <person name="Sproer C."/>
            <person name="Bunk B."/>
            <person name="Overmann J."/>
            <person name="Smalla K."/>
        </authorList>
    </citation>
    <scope>NUCLEOTIDE SEQUENCE [LARGE SCALE GENOMIC DNA]</scope>
    <source>
        <strain evidence="4">rho-6.2</strain>
    </source>
</reference>
<dbReference type="Pfam" id="PF16884">
    <property type="entry name" value="ADH_N_2"/>
    <property type="match status" value="1"/>
</dbReference>
<dbReference type="Gene3D" id="3.90.180.10">
    <property type="entry name" value="Medium-chain alcohol dehydrogenases, catalytic domain"/>
    <property type="match status" value="1"/>
</dbReference>
<keyword evidence="4" id="KW-1185">Reference proteome</keyword>
<evidence type="ECO:0000313" key="4">
    <source>
        <dbReference type="Proteomes" id="UP000318939"/>
    </source>
</evidence>
<dbReference type="PANTHER" id="PTHR43205:SF7">
    <property type="entry name" value="PROSTAGLANDIN REDUCTASE 1"/>
    <property type="match status" value="1"/>
</dbReference>
<protein>
    <submittedName>
        <fullName evidence="3">NADP-dependent oxidoreductase</fullName>
    </submittedName>
</protein>
<dbReference type="InterPro" id="IPR041694">
    <property type="entry name" value="ADH_N_2"/>
</dbReference>
<evidence type="ECO:0000259" key="2">
    <source>
        <dbReference type="SMART" id="SM00829"/>
    </source>
</evidence>
<dbReference type="InterPro" id="IPR020843">
    <property type="entry name" value="ER"/>
</dbReference>
<dbReference type="InterPro" id="IPR013149">
    <property type="entry name" value="ADH-like_C"/>
</dbReference>
<dbReference type="Gene3D" id="3.40.50.720">
    <property type="entry name" value="NAD(P)-binding Rossmann-like Domain"/>
    <property type="match status" value="1"/>
</dbReference>
<evidence type="ECO:0000313" key="3">
    <source>
        <dbReference type="EMBL" id="WFS25176.1"/>
    </source>
</evidence>
<sequence>MTTIQRVVLASRPKGAPTSENFRLESAELADAAEGEVTLKVLYLSLDPYMRGRMSDAKSYAAPTPVDGTMEGETVCEVARSRHADFKPGDIVRSRTGWCTGAVMKADAIRHVDTKGAPISTAIGVLGMPGFTAYSGMKVIGRPKEGETVVVAAASGPVGSMVGQLAKLAGARAVGIVGGQQKLDYVRDELGFDAVVDHRSKDFKTDLELACPKGIDVYFENVGGPVWEAVMPLLNMYARVPVCGLVANYNGAAASEQDNVPAMMSAILRRSLLIRGFIQTEFVLEHYAAFEAEIGPMVNSGRIKYREDVVEGLENAPEALIGMLQGKNFGKLLVKVADRSSKG</sequence>
<dbReference type="Proteomes" id="UP000318939">
    <property type="component" value="Plasmid unnamed1"/>
</dbReference>
<dbReference type="EMBL" id="CP117268">
    <property type="protein sequence ID" value="WFS25176.1"/>
    <property type="molecule type" value="Genomic_DNA"/>
</dbReference>
<dbReference type="InterPro" id="IPR045010">
    <property type="entry name" value="MDR_fam"/>
</dbReference>
<dbReference type="SUPFAM" id="SSF50129">
    <property type="entry name" value="GroES-like"/>
    <property type="match status" value="2"/>
</dbReference>
<dbReference type="InterPro" id="IPR011032">
    <property type="entry name" value="GroES-like_sf"/>
</dbReference>
<name>A0ABY8INZ2_9HYPH</name>
<dbReference type="PANTHER" id="PTHR43205">
    <property type="entry name" value="PROSTAGLANDIN REDUCTASE"/>
    <property type="match status" value="1"/>
</dbReference>
<dbReference type="SUPFAM" id="SSF51735">
    <property type="entry name" value="NAD(P)-binding Rossmann-fold domains"/>
    <property type="match status" value="1"/>
</dbReference>
<keyword evidence="1" id="KW-0560">Oxidoreductase</keyword>
<proteinExistence type="predicted"/>
<gene>
    <name evidence="3" type="ORF">PR018_23190</name>
</gene>
<geneLocation type="plasmid" evidence="3 4">
    <name>unnamed1</name>
</geneLocation>
<dbReference type="Pfam" id="PF00107">
    <property type="entry name" value="ADH_zinc_N"/>
    <property type="match status" value="1"/>
</dbReference>
<keyword evidence="3" id="KW-0614">Plasmid</keyword>
<feature type="domain" description="Enoyl reductase (ER)" evidence="2">
    <location>
        <begin position="18"/>
        <end position="334"/>
    </location>
</feature>
<evidence type="ECO:0000256" key="1">
    <source>
        <dbReference type="ARBA" id="ARBA00023002"/>
    </source>
</evidence>
<dbReference type="CDD" id="cd05288">
    <property type="entry name" value="PGDH"/>
    <property type="match status" value="1"/>
</dbReference>
<dbReference type="SMART" id="SM00829">
    <property type="entry name" value="PKS_ER"/>
    <property type="match status" value="1"/>
</dbReference>
<dbReference type="RefSeq" id="WP_142832074.1">
    <property type="nucleotide sequence ID" value="NZ_CP117268.1"/>
</dbReference>
<organism evidence="3 4">
    <name type="scientific">Rhizobium rhododendri</name>
    <dbReference type="NCBI Taxonomy" id="2506430"/>
    <lineage>
        <taxon>Bacteria</taxon>
        <taxon>Pseudomonadati</taxon>
        <taxon>Pseudomonadota</taxon>
        <taxon>Alphaproteobacteria</taxon>
        <taxon>Hyphomicrobiales</taxon>
        <taxon>Rhizobiaceae</taxon>
        <taxon>Rhizobium/Agrobacterium group</taxon>
        <taxon>Rhizobium</taxon>
    </lineage>
</organism>
<reference evidence="3 4" key="2">
    <citation type="journal article" date="2023" name="MicrobiologyOpen">
        <title>Genomics of the tumorigenes clade of the family Rhizobiaceae and description of Rhizobium rhododendri sp. nov.</title>
        <authorList>
            <person name="Kuzmanovic N."/>
            <person name="diCenzo G.C."/>
            <person name="Bunk B."/>
            <person name="Sproeer C."/>
            <person name="Fruehling A."/>
            <person name="Neumann-Schaal M."/>
            <person name="Overmann J."/>
            <person name="Smalla K."/>
        </authorList>
    </citation>
    <scope>NUCLEOTIDE SEQUENCE [LARGE SCALE GENOMIC DNA]</scope>
    <source>
        <strain evidence="4">rho-6.2</strain>
        <plasmid evidence="3 4">unnamed1</plasmid>
    </source>
</reference>
<accession>A0ABY8INZ2</accession>
<dbReference type="InterPro" id="IPR036291">
    <property type="entry name" value="NAD(P)-bd_dom_sf"/>
</dbReference>